<organism evidence="2 3">
    <name type="scientific">Treponema denticola</name>
    <dbReference type="NCBI Taxonomy" id="158"/>
    <lineage>
        <taxon>Bacteria</taxon>
        <taxon>Pseudomonadati</taxon>
        <taxon>Spirochaetota</taxon>
        <taxon>Spirochaetia</taxon>
        <taxon>Spirochaetales</taxon>
        <taxon>Treponemataceae</taxon>
        <taxon>Treponema</taxon>
    </lineage>
</organism>
<dbReference type="Proteomes" id="UP001056981">
    <property type="component" value="Chromosome"/>
</dbReference>
<dbReference type="EMBL" id="CP051635">
    <property type="protein sequence ID" value="UTD01000.1"/>
    <property type="molecule type" value="Genomic_DNA"/>
</dbReference>
<evidence type="ECO:0000313" key="3">
    <source>
        <dbReference type="Proteomes" id="UP001056981"/>
    </source>
</evidence>
<sequence>MVDSNNYWALFEKEGRGAPLSLSEGIMHTEFQKKNPFAPLPSDYGDWRTSVNAPVELPKQLWFVTRDRVYNFDLRFNSAGFIVSHVFLGLLQRHTSTPYVSTPVYMVNKFGDSVAKKEYYYIRFYNYTDLIDHTSSNIVYDKKGFIKKPIELHLRTDISQQVFMTDSSYFFNRLFCTDEFRKACLEASIYGVEFVEALKAGIYKP</sequence>
<feature type="domain" description="Immunity protein 43" evidence="1">
    <location>
        <begin position="13"/>
        <end position="196"/>
    </location>
</feature>
<dbReference type="AlphaFoldDB" id="A0A9Q9BJ18"/>
<evidence type="ECO:0000259" key="1">
    <source>
        <dbReference type="Pfam" id="PF15570"/>
    </source>
</evidence>
<name>A0A9Q9BJ18_TREDN</name>
<accession>A0A9Q9BJ18</accession>
<dbReference type="RefSeq" id="WP_253704000.1">
    <property type="nucleotide sequence ID" value="NZ_CP038800.1"/>
</dbReference>
<dbReference type="Pfam" id="PF15570">
    <property type="entry name" value="Imm43"/>
    <property type="match status" value="1"/>
</dbReference>
<proteinExistence type="predicted"/>
<protein>
    <recommendedName>
        <fullName evidence="1">Immunity protein 43 domain-containing protein</fullName>
    </recommendedName>
</protein>
<evidence type="ECO:0000313" key="2">
    <source>
        <dbReference type="EMBL" id="UTD01000.1"/>
    </source>
</evidence>
<gene>
    <name evidence="2" type="ORF">E4N86_09945</name>
</gene>
<dbReference type="InterPro" id="IPR029079">
    <property type="entry name" value="Imm43"/>
</dbReference>
<reference evidence="2" key="1">
    <citation type="submission" date="2020-04" db="EMBL/GenBank/DDBJ databases">
        <title>Comparative genomics of oral phylogroup-2 Treponema strains.</title>
        <authorList>
            <person name="Zeng H."/>
            <person name="Chan Y.K."/>
            <person name="Watt R.M."/>
        </authorList>
    </citation>
    <scope>NUCLEOTIDE SEQUENCE</scope>
    <source>
        <strain evidence="2">OMZ 905</strain>
    </source>
</reference>